<organism evidence="2 3">
    <name type="scientific">Daphnia magna</name>
    <dbReference type="NCBI Taxonomy" id="35525"/>
    <lineage>
        <taxon>Eukaryota</taxon>
        <taxon>Metazoa</taxon>
        <taxon>Ecdysozoa</taxon>
        <taxon>Arthropoda</taxon>
        <taxon>Crustacea</taxon>
        <taxon>Branchiopoda</taxon>
        <taxon>Diplostraca</taxon>
        <taxon>Cladocera</taxon>
        <taxon>Anomopoda</taxon>
        <taxon>Daphniidae</taxon>
        <taxon>Daphnia</taxon>
    </lineage>
</organism>
<feature type="non-terminal residue" evidence="2">
    <location>
        <position position="1"/>
    </location>
</feature>
<protein>
    <submittedName>
        <fullName evidence="2">Uncharacterized protein</fullName>
    </submittedName>
</protein>
<name>A0A162CZ50_9CRUS</name>
<accession>A0A162CZ50</accession>
<feature type="region of interest" description="Disordered" evidence="1">
    <location>
        <begin position="1"/>
        <end position="21"/>
    </location>
</feature>
<reference evidence="2 3" key="1">
    <citation type="submission" date="2016-03" db="EMBL/GenBank/DDBJ databases">
        <title>EvidentialGene: Evidence-directed Construction of Genes on Genomes.</title>
        <authorList>
            <person name="Gilbert D.G."/>
            <person name="Choi J.-H."/>
            <person name="Mockaitis K."/>
            <person name="Colbourne J."/>
            <person name="Pfrender M."/>
        </authorList>
    </citation>
    <scope>NUCLEOTIDE SEQUENCE [LARGE SCALE GENOMIC DNA]</scope>
    <source>
        <strain evidence="2 3">Xinb3</strain>
        <tissue evidence="2">Complete organism</tissue>
    </source>
</reference>
<sequence>QNKRPHPEISKQQCKDPLENSKQQCKDPLEISKQQCKDPLEISKQPEDAVLFIDLANNITRHSNKEQILEEMKADIQKDIHLLLEQLEQINANCSTLFEKLNKFNQLLE</sequence>
<evidence type="ECO:0000256" key="1">
    <source>
        <dbReference type="SAM" id="MobiDB-lite"/>
    </source>
</evidence>
<keyword evidence="3" id="KW-1185">Reference proteome</keyword>
<dbReference type="AlphaFoldDB" id="A0A162CZ50"/>
<proteinExistence type="predicted"/>
<dbReference type="EMBL" id="LRGB01024995">
    <property type="protein sequence ID" value="KZR96414.1"/>
    <property type="molecule type" value="Genomic_DNA"/>
</dbReference>
<gene>
    <name evidence="2" type="ORF">APZ42_009256</name>
</gene>
<evidence type="ECO:0000313" key="2">
    <source>
        <dbReference type="EMBL" id="KZR96414.1"/>
    </source>
</evidence>
<evidence type="ECO:0000313" key="3">
    <source>
        <dbReference type="Proteomes" id="UP000076858"/>
    </source>
</evidence>
<dbReference type="Proteomes" id="UP000076858">
    <property type="component" value="Unassembled WGS sequence"/>
</dbReference>
<comment type="caution">
    <text evidence="2">The sequence shown here is derived from an EMBL/GenBank/DDBJ whole genome shotgun (WGS) entry which is preliminary data.</text>
</comment>